<dbReference type="Proteomes" id="UP000275078">
    <property type="component" value="Unassembled WGS sequence"/>
</dbReference>
<dbReference type="EMBL" id="ML119713">
    <property type="protein sequence ID" value="RPA78315.1"/>
    <property type="molecule type" value="Genomic_DNA"/>
</dbReference>
<name>A0A3N4HWX1_ASCIM</name>
<proteinExistence type="predicted"/>
<reference evidence="1 2" key="1">
    <citation type="journal article" date="2018" name="Nat. Ecol. Evol.">
        <title>Pezizomycetes genomes reveal the molecular basis of ectomycorrhizal truffle lifestyle.</title>
        <authorList>
            <person name="Murat C."/>
            <person name="Payen T."/>
            <person name="Noel B."/>
            <person name="Kuo A."/>
            <person name="Morin E."/>
            <person name="Chen J."/>
            <person name="Kohler A."/>
            <person name="Krizsan K."/>
            <person name="Balestrini R."/>
            <person name="Da Silva C."/>
            <person name="Montanini B."/>
            <person name="Hainaut M."/>
            <person name="Levati E."/>
            <person name="Barry K.W."/>
            <person name="Belfiori B."/>
            <person name="Cichocki N."/>
            <person name="Clum A."/>
            <person name="Dockter R.B."/>
            <person name="Fauchery L."/>
            <person name="Guy J."/>
            <person name="Iotti M."/>
            <person name="Le Tacon F."/>
            <person name="Lindquist E.A."/>
            <person name="Lipzen A."/>
            <person name="Malagnac F."/>
            <person name="Mello A."/>
            <person name="Molinier V."/>
            <person name="Miyauchi S."/>
            <person name="Poulain J."/>
            <person name="Riccioni C."/>
            <person name="Rubini A."/>
            <person name="Sitrit Y."/>
            <person name="Splivallo R."/>
            <person name="Traeger S."/>
            <person name="Wang M."/>
            <person name="Zifcakova L."/>
            <person name="Wipf D."/>
            <person name="Zambonelli A."/>
            <person name="Paolocci F."/>
            <person name="Nowrousian M."/>
            <person name="Ottonello S."/>
            <person name="Baldrian P."/>
            <person name="Spatafora J.W."/>
            <person name="Henrissat B."/>
            <person name="Nagy L.G."/>
            <person name="Aury J.M."/>
            <person name="Wincker P."/>
            <person name="Grigoriev I.V."/>
            <person name="Bonfante P."/>
            <person name="Martin F.M."/>
        </authorList>
    </citation>
    <scope>NUCLEOTIDE SEQUENCE [LARGE SCALE GENOMIC DNA]</scope>
    <source>
        <strain evidence="1 2">RN42</strain>
    </source>
</reference>
<sequence>MDTWEIVEALGWDFDDQEKHERYINLKRDVKRDSMDYLSFDKTYKQLEKEDPMLLHRVEYSILKEYRQKQIPNWNSKNVSRVLCEVLSFGRKDDRYLNRCAEHGVTKGQVNDLRVKYPHISSDEIFAKLKSGDIQPPISRREANRNDTDIWGKALSSKIIKCREDRKKARMRRAQESVTVRSGPQGLQVEGAVRLHQWDGLRWISLVTIFVLLCWCLGLDWTTGHEVDLLG</sequence>
<evidence type="ECO:0000313" key="2">
    <source>
        <dbReference type="Proteomes" id="UP000275078"/>
    </source>
</evidence>
<protein>
    <submittedName>
        <fullName evidence="1">Uncharacterized protein</fullName>
    </submittedName>
</protein>
<dbReference type="AlphaFoldDB" id="A0A3N4HWX1"/>
<evidence type="ECO:0000313" key="1">
    <source>
        <dbReference type="EMBL" id="RPA78315.1"/>
    </source>
</evidence>
<accession>A0A3N4HWX1</accession>
<organism evidence="1 2">
    <name type="scientific">Ascobolus immersus RN42</name>
    <dbReference type="NCBI Taxonomy" id="1160509"/>
    <lineage>
        <taxon>Eukaryota</taxon>
        <taxon>Fungi</taxon>
        <taxon>Dikarya</taxon>
        <taxon>Ascomycota</taxon>
        <taxon>Pezizomycotina</taxon>
        <taxon>Pezizomycetes</taxon>
        <taxon>Pezizales</taxon>
        <taxon>Ascobolaceae</taxon>
        <taxon>Ascobolus</taxon>
    </lineage>
</organism>
<gene>
    <name evidence="1" type="ORF">BJ508DRAFT_329441</name>
</gene>
<keyword evidence="2" id="KW-1185">Reference proteome</keyword>